<evidence type="ECO:0000256" key="1">
    <source>
        <dbReference type="SAM" id="MobiDB-lite"/>
    </source>
</evidence>
<sequence length="52" mass="5421">MVAQMKTFSRSNLFSDPIFIMMASSAHTPTPRNASAPLPFATGANVPGVTGP</sequence>
<dbReference type="HOGENOM" id="CLU_3087265_0_0_1"/>
<dbReference type="OrthoDB" id="10278337at2759"/>
<organism evidence="2 3">
    <name type="scientific">Fusarium oxysporum NRRL 32931</name>
    <dbReference type="NCBI Taxonomy" id="660029"/>
    <lineage>
        <taxon>Eukaryota</taxon>
        <taxon>Fungi</taxon>
        <taxon>Dikarya</taxon>
        <taxon>Ascomycota</taxon>
        <taxon>Pezizomycotina</taxon>
        <taxon>Sordariomycetes</taxon>
        <taxon>Hypocreomycetidae</taxon>
        <taxon>Hypocreales</taxon>
        <taxon>Nectriaceae</taxon>
        <taxon>Fusarium</taxon>
        <taxon>Fusarium oxysporum species complex</taxon>
    </lineage>
</organism>
<gene>
    <name evidence="2" type="ORF">FOYG_00664</name>
</gene>
<evidence type="ECO:0000313" key="2">
    <source>
        <dbReference type="EMBL" id="EWZ00955.1"/>
    </source>
</evidence>
<dbReference type="EMBL" id="JH717839">
    <property type="protein sequence ID" value="EWZ00955.1"/>
    <property type="molecule type" value="Genomic_DNA"/>
</dbReference>
<evidence type="ECO:0000313" key="3">
    <source>
        <dbReference type="Proteomes" id="UP000030753"/>
    </source>
</evidence>
<protein>
    <submittedName>
        <fullName evidence="2">Uncharacterized protein</fullName>
    </submittedName>
</protein>
<reference evidence="2 3" key="1">
    <citation type="submission" date="2011-06" db="EMBL/GenBank/DDBJ databases">
        <title>The Genome Sequence of Fusarium oxysporum FOSC 3-a.</title>
        <authorList>
            <consortium name="The Broad Institute Genome Sequencing Platform"/>
            <person name="Ma L.-J."/>
            <person name="Gale L.R."/>
            <person name="Schwartz D.C."/>
            <person name="Zhou S."/>
            <person name="Corby-Kistler H."/>
            <person name="Young S.K."/>
            <person name="Zeng Q."/>
            <person name="Gargeya S."/>
            <person name="Fitzgerald M."/>
            <person name="Haas B."/>
            <person name="Abouelleil A."/>
            <person name="Alvarado L."/>
            <person name="Arachchi H.M."/>
            <person name="Berlin A."/>
            <person name="Brown A."/>
            <person name="Chapman S.B."/>
            <person name="Chen Z."/>
            <person name="Dunbar C."/>
            <person name="Freedman E."/>
            <person name="Gearin G."/>
            <person name="Gellesch M."/>
            <person name="Goldberg J."/>
            <person name="Griggs A."/>
            <person name="Gujja S."/>
            <person name="Heiman D."/>
            <person name="Howarth C."/>
            <person name="Larson L."/>
            <person name="Lui A."/>
            <person name="MacDonald P.J.P."/>
            <person name="Mehta T."/>
            <person name="Montmayeur A."/>
            <person name="Murphy C."/>
            <person name="Neiman D."/>
            <person name="Pearson M."/>
            <person name="Priest M."/>
            <person name="Roberts A."/>
            <person name="Saif S."/>
            <person name="Shea T."/>
            <person name="Shenoy N."/>
            <person name="Sisk P."/>
            <person name="Stolte C."/>
            <person name="Sykes S."/>
            <person name="Wortman J."/>
            <person name="Nusbaum C."/>
            <person name="Birren B."/>
        </authorList>
    </citation>
    <scope>NUCLEOTIDE SEQUENCE [LARGE SCALE GENOMIC DNA]</scope>
    <source>
        <strain evidence="3">FOSC 3-a</strain>
    </source>
</reference>
<dbReference type="Proteomes" id="UP000030753">
    <property type="component" value="Unassembled WGS sequence"/>
</dbReference>
<accession>W9J8B9</accession>
<name>W9J8B9_FUSOX</name>
<feature type="region of interest" description="Disordered" evidence="1">
    <location>
        <begin position="28"/>
        <end position="52"/>
    </location>
</feature>
<dbReference type="AlphaFoldDB" id="W9J8B9"/>
<proteinExistence type="predicted"/>